<evidence type="ECO:0000313" key="3">
    <source>
        <dbReference type="EMBL" id="KAK7452111.1"/>
    </source>
</evidence>
<feature type="transmembrane region" description="Helical" evidence="2">
    <location>
        <begin position="525"/>
        <end position="546"/>
    </location>
</feature>
<feature type="region of interest" description="Disordered" evidence="1">
    <location>
        <begin position="1"/>
        <end position="22"/>
    </location>
</feature>
<feature type="transmembrane region" description="Helical" evidence="2">
    <location>
        <begin position="28"/>
        <end position="52"/>
    </location>
</feature>
<comment type="caution">
    <text evidence="3">The sequence shown here is derived from an EMBL/GenBank/DDBJ whole genome shotgun (WGS) entry which is preliminary data.</text>
</comment>
<name>A0ABR1J6C9_9AGAR</name>
<keyword evidence="2" id="KW-0812">Transmembrane</keyword>
<gene>
    <name evidence="3" type="ORF">VKT23_012216</name>
</gene>
<accession>A0ABR1J6C9</accession>
<feature type="transmembrane region" description="Helical" evidence="2">
    <location>
        <begin position="646"/>
        <end position="663"/>
    </location>
</feature>
<evidence type="ECO:0000256" key="2">
    <source>
        <dbReference type="SAM" id="Phobius"/>
    </source>
</evidence>
<dbReference type="EMBL" id="JBANRG010000029">
    <property type="protein sequence ID" value="KAK7452111.1"/>
    <property type="molecule type" value="Genomic_DNA"/>
</dbReference>
<feature type="compositionally biased region" description="Basic and acidic residues" evidence="1">
    <location>
        <begin position="1"/>
        <end position="19"/>
    </location>
</feature>
<proteinExistence type="predicted"/>
<sequence>MSNTEKKVQQPLHPPDRPRRQSNSACRCLLWTSGAIALVITGFVGYLLYLFLQTFYETLAYPHQSLYQNQSLSEVSNRSLVVQPLIGKDQTFDLAVSVWIRAPKAEEEEWRDSLGEYVDPGLDSGEPLRFLQKFKKSAFSDNQFTIPVGFDEAELLQGEKKHLYHPLYSNIAFRGLHLSDKGVSASINFTVPTEKFREPKLKETDLYGAVVLIPTSPSPMNFVVNYSTWIPDEVVPKLAPDRTWPFPMGFDYDEEKSIIDLALESFSATIPLLQFHKIPSRCPDNATEVESNTDSDEDGILVDVHGNADFSSIKRKLKAQEDAKAAKHPHIATWSQIRIIEETHIMNLEAYDKAHENLKKTSCGQDLKANRPIKPISRLCTRDYTKTGILETKLQLEMKDLDGNIHNEWAYAPFITYLPHTSGPMDLIPIPVDRENCTDKLILDQDTNRTSNFSLAEADSLDITWHISFSGRTLTKAYIGGLLGSPSAMNHSQSDYDRFNQQNKVELWNGLRGVSKPNSHPRRRFALSTLTRILPLVTYILTLVYWYTRNNTIYISIPGTILTVMADIFLQIYASLHVYSQRSGDISEMLQSTLYASVLIVPLIVWKLRTVLRIELAWEGWSPVLRRNHASHRERASERLDATTSWDVKIALIFSLLIFYYFIPDSLTTIISSLGPAEVINYASETHRSWAWYARLMNSFNNSFRVTGNLCQVLLNHKSRYFAGSYKAAIYITALKDVVELLVFVPAIVGTYRTRGPLTLFTIFATSIDFIELYQVLTLPAVGPIGPDEDEE</sequence>
<keyword evidence="2" id="KW-1133">Transmembrane helix</keyword>
<keyword evidence="4" id="KW-1185">Reference proteome</keyword>
<evidence type="ECO:0000256" key="1">
    <source>
        <dbReference type="SAM" id="MobiDB-lite"/>
    </source>
</evidence>
<keyword evidence="2" id="KW-0472">Membrane</keyword>
<protein>
    <submittedName>
        <fullName evidence="3">Uncharacterized protein</fullName>
    </submittedName>
</protein>
<feature type="transmembrane region" description="Helical" evidence="2">
    <location>
        <begin position="553"/>
        <end position="574"/>
    </location>
</feature>
<evidence type="ECO:0000313" key="4">
    <source>
        <dbReference type="Proteomes" id="UP001498398"/>
    </source>
</evidence>
<feature type="transmembrane region" description="Helical" evidence="2">
    <location>
        <begin position="594"/>
        <end position="612"/>
    </location>
</feature>
<organism evidence="3 4">
    <name type="scientific">Marasmiellus scandens</name>
    <dbReference type="NCBI Taxonomy" id="2682957"/>
    <lineage>
        <taxon>Eukaryota</taxon>
        <taxon>Fungi</taxon>
        <taxon>Dikarya</taxon>
        <taxon>Basidiomycota</taxon>
        <taxon>Agaricomycotina</taxon>
        <taxon>Agaricomycetes</taxon>
        <taxon>Agaricomycetidae</taxon>
        <taxon>Agaricales</taxon>
        <taxon>Marasmiineae</taxon>
        <taxon>Omphalotaceae</taxon>
        <taxon>Marasmiellus</taxon>
    </lineage>
</organism>
<reference evidence="3 4" key="1">
    <citation type="submission" date="2024-01" db="EMBL/GenBank/DDBJ databases">
        <title>A draft genome for the cacao thread blight pathogen Marasmiellus scandens.</title>
        <authorList>
            <person name="Baruah I.K."/>
            <person name="Leung J."/>
            <person name="Bukari Y."/>
            <person name="Amoako-Attah I."/>
            <person name="Meinhardt L.W."/>
            <person name="Bailey B.A."/>
            <person name="Cohen S.P."/>
        </authorList>
    </citation>
    <scope>NUCLEOTIDE SEQUENCE [LARGE SCALE GENOMIC DNA]</scope>
    <source>
        <strain evidence="3 4">GH-19</strain>
    </source>
</reference>
<dbReference type="Proteomes" id="UP001498398">
    <property type="component" value="Unassembled WGS sequence"/>
</dbReference>